<feature type="repeat" description="ANK" evidence="3">
    <location>
        <begin position="996"/>
        <end position="1025"/>
    </location>
</feature>
<dbReference type="EMBL" id="JAVHJM010000002">
    <property type="protein sequence ID" value="KAK6518294.1"/>
    <property type="molecule type" value="Genomic_DNA"/>
</dbReference>
<keyword evidence="5" id="KW-1185">Reference proteome</keyword>
<dbReference type="Gene3D" id="1.25.40.20">
    <property type="entry name" value="Ankyrin repeat-containing domain"/>
    <property type="match status" value="1"/>
</dbReference>
<reference evidence="4 5" key="1">
    <citation type="submission" date="2019-10" db="EMBL/GenBank/DDBJ databases">
        <authorList>
            <person name="Palmer J.M."/>
        </authorList>
    </citation>
    <scope>NUCLEOTIDE SEQUENCE [LARGE SCALE GENOMIC DNA]</scope>
    <source>
        <strain evidence="4 5">TWF506</strain>
    </source>
</reference>
<dbReference type="InterPro" id="IPR036770">
    <property type="entry name" value="Ankyrin_rpt-contain_sf"/>
</dbReference>
<dbReference type="Pfam" id="PF12796">
    <property type="entry name" value="Ank_2"/>
    <property type="match status" value="1"/>
</dbReference>
<gene>
    <name evidence="4" type="ORF">TWF506_005454</name>
</gene>
<evidence type="ECO:0000256" key="3">
    <source>
        <dbReference type="PROSITE-ProRule" id="PRU00023"/>
    </source>
</evidence>
<evidence type="ECO:0000256" key="1">
    <source>
        <dbReference type="ARBA" id="ARBA00022737"/>
    </source>
</evidence>
<dbReference type="PANTHER" id="PTHR24198:SF165">
    <property type="entry name" value="ANKYRIN REPEAT-CONTAINING PROTEIN-RELATED"/>
    <property type="match status" value="1"/>
</dbReference>
<dbReference type="PANTHER" id="PTHR24198">
    <property type="entry name" value="ANKYRIN REPEAT AND PROTEIN KINASE DOMAIN-CONTAINING PROTEIN"/>
    <property type="match status" value="1"/>
</dbReference>
<dbReference type="InterPro" id="IPR002110">
    <property type="entry name" value="Ankyrin_rpt"/>
</dbReference>
<organism evidence="4 5">
    <name type="scientific">Arthrobotrys conoides</name>
    <dbReference type="NCBI Taxonomy" id="74498"/>
    <lineage>
        <taxon>Eukaryota</taxon>
        <taxon>Fungi</taxon>
        <taxon>Dikarya</taxon>
        <taxon>Ascomycota</taxon>
        <taxon>Pezizomycotina</taxon>
        <taxon>Orbiliomycetes</taxon>
        <taxon>Orbiliales</taxon>
        <taxon>Orbiliaceae</taxon>
        <taxon>Arthrobotrys</taxon>
    </lineage>
</organism>
<evidence type="ECO:0008006" key="6">
    <source>
        <dbReference type="Google" id="ProtNLM"/>
    </source>
</evidence>
<comment type="caution">
    <text evidence="4">The sequence shown here is derived from an EMBL/GenBank/DDBJ whole genome shotgun (WGS) entry which is preliminary data.</text>
</comment>
<protein>
    <recommendedName>
        <fullName evidence="6">Clr5 domain-containing protein</fullName>
    </recommendedName>
</protein>
<proteinExistence type="predicted"/>
<accession>A0AAN8S018</accession>
<evidence type="ECO:0000313" key="5">
    <source>
        <dbReference type="Proteomes" id="UP001307849"/>
    </source>
</evidence>
<evidence type="ECO:0000313" key="4">
    <source>
        <dbReference type="EMBL" id="KAK6518294.1"/>
    </source>
</evidence>
<sequence length="1108" mass="125989">MPRSANSLNKEDLAILEACKPRVQELLSIYRLNHASCCKVLRKFRLTIKVDDFGRRVRKWGYRTNNNRSDYEYHARKQPVILSSLSNRKREDLARKNRGIKRYRLDLPSAISPPVCAHATEFPIVDNHSPSSELVLVPDWNRRQFSEPEWQISRDPVLVGDVSLPSEAICTALILQLQNGSAAEVPSSVMEFDEFGLLGTSPPMHTPVQLLLNHIVGQKARPGPQLDLVKSSGPASIPAFDTRTFRSWDIRFLQSVINYTVYIANNNIANPRKGYGADKTERTFKMVLWHIGNQEEFRTLVTWAIKQYPTVTRKFADMLLKNTIRIKDKSRAVDITALGSEEDVANQVLRYGKSWCVDYLVEKNIIFKDQNPLGWNKVTPNELYEHLDTIITGPKTLTEETVKKVCKILQNSVHEDGPGKYSILHKYSDSNQEYEHRDLGTKLFLLASHLIGKERNSGDSETESSRMYRQFAKYMIKHCIRDHKKAFINAIRPISYTNRISGAGSRTDPLFNTKPPILDKIQPYQGIELLMSEMGIDIDTQWPDNRDRKYHVLTLALQHRLPPHVVSFLLKAGASVDIVVGSTSITSFKIAEAQVHVPMTPLHQALFSKNLANLELILSQSPRVDDPIVCLLLAGGFRPLRRGELINPQNVCGSSRIGTRSLGIERVDRPGKRDLMTILQSFLQEQAQVLSEIAQDDEIYAVIADGRQDILEKLLRARTGSLPSSVIVKALKDKKPGIFKLMLPARDPNGSYSSRKSVLVEVLKELERDPQFDDIICIHNGHKYKGMTAHRPILIYHIWDEILEHQIEPSEWLWQRMITPIWWSAIWDNEPYQQRSAGLLLTIMRRFVDEGITSDDALRQASDYTKPQFLSAMSQRFDSQHTNCFDKALKTAVWLDWDLTERMGNGFNTLHFAVAISRKTALSVIRPEILAKLTLDEKSRLFVLATYYGHRDIIEMLLNEAKGRDRDWRQNMTSTLEGFNPLKPPDIEHPIQGITTPLHVAAFQRRKDIICLLLDKGADVDMVVPRHKKDGLKSTALDIAAAQGSADIVDIILKYNPKAWIVAADIALERHHPEIHNTIRSYGMSPSLEYAFLTPPIIIDSGVPEANR</sequence>
<dbReference type="Proteomes" id="UP001307849">
    <property type="component" value="Unassembled WGS sequence"/>
</dbReference>
<dbReference type="AlphaFoldDB" id="A0AAN8S018"/>
<dbReference type="PROSITE" id="PS50297">
    <property type="entry name" value="ANK_REP_REGION"/>
    <property type="match status" value="1"/>
</dbReference>
<name>A0AAN8S018_9PEZI</name>
<dbReference type="SUPFAM" id="SSF48403">
    <property type="entry name" value="Ankyrin repeat"/>
    <property type="match status" value="1"/>
</dbReference>
<keyword evidence="1" id="KW-0677">Repeat</keyword>
<dbReference type="PROSITE" id="PS50088">
    <property type="entry name" value="ANK_REPEAT"/>
    <property type="match status" value="1"/>
</dbReference>
<dbReference type="SMART" id="SM00248">
    <property type="entry name" value="ANK"/>
    <property type="match status" value="6"/>
</dbReference>
<evidence type="ECO:0000256" key="2">
    <source>
        <dbReference type="ARBA" id="ARBA00023043"/>
    </source>
</evidence>
<keyword evidence="2 3" id="KW-0040">ANK repeat</keyword>